<evidence type="ECO:0000259" key="5">
    <source>
        <dbReference type="PROSITE" id="PS50222"/>
    </source>
</evidence>
<dbReference type="InterPro" id="IPR002048">
    <property type="entry name" value="EF_hand_dom"/>
</dbReference>
<dbReference type="InterPro" id="IPR011992">
    <property type="entry name" value="EF-hand-dom_pair"/>
</dbReference>
<dbReference type="InterPro" id="IPR018247">
    <property type="entry name" value="EF_Hand_1_Ca_BS"/>
</dbReference>
<feature type="repeat" description="ANK" evidence="4">
    <location>
        <begin position="644"/>
        <end position="676"/>
    </location>
</feature>
<dbReference type="Proteomes" id="UP001152797">
    <property type="component" value="Unassembled WGS sequence"/>
</dbReference>
<dbReference type="OrthoDB" id="20872at2759"/>
<dbReference type="GO" id="GO:0005509">
    <property type="term" value="F:calcium ion binding"/>
    <property type="evidence" value="ECO:0007669"/>
    <property type="project" value="InterPro"/>
</dbReference>
<comment type="caution">
    <text evidence="6">The sequence shown here is derived from an EMBL/GenBank/DDBJ whole genome shotgun (WGS) entry which is preliminary data.</text>
</comment>
<dbReference type="PRINTS" id="PR01415">
    <property type="entry name" value="ANKYRIN"/>
</dbReference>
<keyword evidence="3 4" id="KW-0040">ANK repeat</keyword>
<keyword evidence="1" id="KW-0677">Repeat</keyword>
<dbReference type="PROSITE" id="PS50222">
    <property type="entry name" value="EF_HAND_2"/>
    <property type="match status" value="1"/>
</dbReference>
<dbReference type="InterPro" id="IPR029033">
    <property type="entry name" value="His_PPase_superfam"/>
</dbReference>
<dbReference type="GO" id="GO:0085020">
    <property type="term" value="P:protein K6-linked ubiquitination"/>
    <property type="evidence" value="ECO:0007669"/>
    <property type="project" value="TreeGrafter"/>
</dbReference>
<feature type="domain" description="EF-hand" evidence="5">
    <location>
        <begin position="512"/>
        <end position="547"/>
    </location>
</feature>
<dbReference type="Gene3D" id="1.10.238.10">
    <property type="entry name" value="EF-hand"/>
    <property type="match status" value="1"/>
</dbReference>
<evidence type="ECO:0000256" key="2">
    <source>
        <dbReference type="ARBA" id="ARBA00022837"/>
    </source>
</evidence>
<reference evidence="7 8" key="2">
    <citation type="submission" date="2024-05" db="EMBL/GenBank/DDBJ databases">
        <authorList>
            <person name="Chen Y."/>
            <person name="Shah S."/>
            <person name="Dougan E. K."/>
            <person name="Thang M."/>
            <person name="Chan C."/>
        </authorList>
    </citation>
    <scope>NUCLEOTIDE SEQUENCE [LARGE SCALE GENOMIC DNA]</scope>
</reference>
<feature type="repeat" description="ANK" evidence="4">
    <location>
        <begin position="611"/>
        <end position="643"/>
    </location>
</feature>
<dbReference type="EMBL" id="CAMXCT030006598">
    <property type="protein sequence ID" value="CAL4804011.1"/>
    <property type="molecule type" value="Genomic_DNA"/>
</dbReference>
<dbReference type="GO" id="GO:0004842">
    <property type="term" value="F:ubiquitin-protein transferase activity"/>
    <property type="evidence" value="ECO:0007669"/>
    <property type="project" value="TreeGrafter"/>
</dbReference>
<dbReference type="AlphaFoldDB" id="A0A9P1DVW1"/>
<evidence type="ECO:0000256" key="4">
    <source>
        <dbReference type="PROSITE-ProRule" id="PRU00023"/>
    </source>
</evidence>
<dbReference type="CDD" id="cd07061">
    <property type="entry name" value="HP_HAP_like"/>
    <property type="match status" value="1"/>
</dbReference>
<dbReference type="InterPro" id="IPR000560">
    <property type="entry name" value="His_Pase_clade-2"/>
</dbReference>
<dbReference type="PROSITE" id="PS00018">
    <property type="entry name" value="EF_HAND_1"/>
    <property type="match status" value="1"/>
</dbReference>
<organism evidence="6">
    <name type="scientific">Cladocopium goreaui</name>
    <dbReference type="NCBI Taxonomy" id="2562237"/>
    <lineage>
        <taxon>Eukaryota</taxon>
        <taxon>Sar</taxon>
        <taxon>Alveolata</taxon>
        <taxon>Dinophyceae</taxon>
        <taxon>Suessiales</taxon>
        <taxon>Symbiodiniaceae</taxon>
        <taxon>Cladocopium</taxon>
    </lineage>
</organism>
<dbReference type="Pfam" id="PF12796">
    <property type="entry name" value="Ank_2"/>
    <property type="match status" value="1"/>
</dbReference>
<proteinExistence type="predicted"/>
<dbReference type="Pfam" id="PF00328">
    <property type="entry name" value="His_Phos_2"/>
    <property type="match status" value="1"/>
</dbReference>
<reference evidence="6" key="1">
    <citation type="submission" date="2022-10" db="EMBL/GenBank/DDBJ databases">
        <authorList>
            <person name="Chen Y."/>
            <person name="Dougan E. K."/>
            <person name="Chan C."/>
            <person name="Rhodes N."/>
            <person name="Thang M."/>
        </authorList>
    </citation>
    <scope>NUCLEOTIDE SEQUENCE</scope>
</reference>
<dbReference type="EMBL" id="CAMXCT020006598">
    <property type="protein sequence ID" value="CAL1170074.1"/>
    <property type="molecule type" value="Genomic_DNA"/>
</dbReference>
<evidence type="ECO:0000256" key="1">
    <source>
        <dbReference type="ARBA" id="ARBA00022737"/>
    </source>
</evidence>
<dbReference type="Gene3D" id="3.40.50.1240">
    <property type="entry name" value="Phosphoglycerate mutase-like"/>
    <property type="match status" value="1"/>
</dbReference>
<gene>
    <name evidence="6" type="ORF">C1SCF055_LOCUS41406</name>
</gene>
<dbReference type="SMART" id="SM00248">
    <property type="entry name" value="ANK"/>
    <property type="match status" value="3"/>
</dbReference>
<evidence type="ECO:0000313" key="6">
    <source>
        <dbReference type="EMBL" id="CAI4016699.1"/>
    </source>
</evidence>
<dbReference type="SUPFAM" id="SSF53254">
    <property type="entry name" value="Phosphoglycerate mutase-like"/>
    <property type="match status" value="1"/>
</dbReference>
<name>A0A9P1DVW1_9DINO</name>
<evidence type="ECO:0000256" key="3">
    <source>
        <dbReference type="ARBA" id="ARBA00023043"/>
    </source>
</evidence>
<keyword evidence="8" id="KW-1185">Reference proteome</keyword>
<sequence length="816" mass="91183">MALRLCTTSSTLSASVQELQERRLVETPCRRSWRRTGADGEGAAVGRLATATLLGVTLVKSGRRRSRGRPLRSSADAVWPLPEEDKKTLKQVVIVHRHGTRFPTKPSGPGNLGWPVRAQFWDSYKGHLTPLGAKLLTDTGIVLRKRYISNGSCLFDGVQKVDGRAVAVYTSNVQRTLQSAWSLLLGLVPGASIFFAFRSERVFAQALKQAVGVPIYVEDASSGDDRLFHEWKLNKEAYKTWNKENLKRSDFLNYAKDAPEYNELLDTLFERLQEPKLASGDEWRRLLAAKDVDTQVLIEESHNRPILPNELGEELSDKEQDMLRKIADEVKRCWFGDAEGDCSRSYGRQAAGYLGHKIWRHLDESAKDLCHQRFVQFSCHDTTMCALAAHFGIELKKIGFGAFFALELHESQGSHFLKFYYCSEPDLGAQSYEGLESLVLPLGREEKIRKLKDCEVGTVPLEALEAHCRIDGLEESFEAFVKLLGRADLGPTRSDLEKLLQDGRHGWHTFEEWKDLYNEAFHSFDQNGDGLLCKAEMQDAFFNWYGVRGKITDLIFHLVDREPETDALSEEDVYLAMFALVGVRGSISSKTVNKNVLVDTLLDDPNQRSSGGVTMLMNAANSGDLNRIRALVDKGADVNAQDDFGWTALRFAVRKGYTEAVQELITAKADVNACSKSGRTPLMSAVANDAPNIVQLLVSAGADLTAQNGDGLSAFDIAKRGGGMGNTVIREEFQASDLEDFVEERMRRSTELLQLFSQEQEWLDQAADIMAARRLQAKEEAAAIDALAEEATGNQERPCDRCRECNVNLQYSIQFN</sequence>
<dbReference type="PROSITE" id="PS50088">
    <property type="entry name" value="ANK_REPEAT"/>
    <property type="match status" value="3"/>
</dbReference>
<dbReference type="PANTHER" id="PTHR24171">
    <property type="entry name" value="ANKYRIN REPEAT DOMAIN-CONTAINING PROTEIN 39-RELATED"/>
    <property type="match status" value="1"/>
</dbReference>
<evidence type="ECO:0000313" key="8">
    <source>
        <dbReference type="Proteomes" id="UP001152797"/>
    </source>
</evidence>
<keyword evidence="2" id="KW-0106">Calcium</keyword>
<dbReference type="SUPFAM" id="SSF47473">
    <property type="entry name" value="EF-hand"/>
    <property type="match status" value="1"/>
</dbReference>
<dbReference type="PANTHER" id="PTHR24171:SF8">
    <property type="entry name" value="BRCA1-ASSOCIATED RING DOMAIN PROTEIN 1"/>
    <property type="match status" value="1"/>
</dbReference>
<accession>A0A9P1DVW1</accession>
<dbReference type="InterPro" id="IPR036770">
    <property type="entry name" value="Ankyrin_rpt-contain_sf"/>
</dbReference>
<dbReference type="InterPro" id="IPR033379">
    <property type="entry name" value="Acid_Pase_AS"/>
</dbReference>
<evidence type="ECO:0000313" key="7">
    <source>
        <dbReference type="EMBL" id="CAL4804011.1"/>
    </source>
</evidence>
<dbReference type="PROSITE" id="PS50297">
    <property type="entry name" value="ANK_REP_REGION"/>
    <property type="match status" value="3"/>
</dbReference>
<feature type="repeat" description="ANK" evidence="4">
    <location>
        <begin position="677"/>
        <end position="709"/>
    </location>
</feature>
<dbReference type="InterPro" id="IPR002110">
    <property type="entry name" value="Ankyrin_rpt"/>
</dbReference>
<dbReference type="EMBL" id="CAMXCT010006598">
    <property type="protein sequence ID" value="CAI4016699.1"/>
    <property type="molecule type" value="Genomic_DNA"/>
</dbReference>
<protein>
    <submittedName>
        <fullName evidence="7">Ankyrin repeat protein RF_0381</fullName>
    </submittedName>
</protein>
<dbReference type="PROSITE" id="PS00616">
    <property type="entry name" value="HIS_ACID_PHOSPHAT_1"/>
    <property type="match status" value="1"/>
</dbReference>
<dbReference type="Gene3D" id="1.25.40.20">
    <property type="entry name" value="Ankyrin repeat-containing domain"/>
    <property type="match status" value="1"/>
</dbReference>
<dbReference type="SUPFAM" id="SSF48403">
    <property type="entry name" value="Ankyrin repeat"/>
    <property type="match status" value="1"/>
</dbReference>